<proteinExistence type="predicted"/>
<keyword evidence="3" id="KW-1185">Reference proteome</keyword>
<evidence type="ECO:0000313" key="2">
    <source>
        <dbReference type="EMBL" id="GAA1865197.1"/>
    </source>
</evidence>
<dbReference type="InterPro" id="IPR014922">
    <property type="entry name" value="YdhG-like"/>
</dbReference>
<dbReference type="Gene3D" id="3.90.1150.200">
    <property type="match status" value="1"/>
</dbReference>
<evidence type="ECO:0000313" key="3">
    <source>
        <dbReference type="Proteomes" id="UP001500449"/>
    </source>
</evidence>
<protein>
    <recommendedName>
        <fullName evidence="1">YdhG-like domain-containing protein</fullName>
    </recommendedName>
</protein>
<dbReference type="Proteomes" id="UP001500449">
    <property type="component" value="Unassembled WGS sequence"/>
</dbReference>
<evidence type="ECO:0000259" key="1">
    <source>
        <dbReference type="Pfam" id="PF08818"/>
    </source>
</evidence>
<feature type="domain" description="YdhG-like" evidence="1">
    <location>
        <begin position="20"/>
        <end position="110"/>
    </location>
</feature>
<name>A0ABN2NHZ1_9PSEU</name>
<comment type="caution">
    <text evidence="2">The sequence shown here is derived from an EMBL/GenBank/DDBJ whole genome shotgun (WGS) entry which is preliminary data.</text>
</comment>
<sequence length="113" mass="12093">MDAAVQEYIDAIEPGSRVLFDRVDGLVRAAFPQVEVVFSYKMPTYRVGPKGLHVAAWKHGISLYGWNGEADGGLAARFPKATSGRGTLKITPDMGTQISDAELTALIRGALAS</sequence>
<organism evidence="2 3">
    <name type="scientific">Pseudonocardia ailaonensis</name>
    <dbReference type="NCBI Taxonomy" id="367279"/>
    <lineage>
        <taxon>Bacteria</taxon>
        <taxon>Bacillati</taxon>
        <taxon>Actinomycetota</taxon>
        <taxon>Actinomycetes</taxon>
        <taxon>Pseudonocardiales</taxon>
        <taxon>Pseudonocardiaceae</taxon>
        <taxon>Pseudonocardia</taxon>
    </lineage>
</organism>
<dbReference type="Pfam" id="PF08818">
    <property type="entry name" value="DUF1801"/>
    <property type="match status" value="1"/>
</dbReference>
<reference evidence="2 3" key="1">
    <citation type="journal article" date="2019" name="Int. J. Syst. Evol. Microbiol.">
        <title>The Global Catalogue of Microorganisms (GCM) 10K type strain sequencing project: providing services to taxonomists for standard genome sequencing and annotation.</title>
        <authorList>
            <consortium name="The Broad Institute Genomics Platform"/>
            <consortium name="The Broad Institute Genome Sequencing Center for Infectious Disease"/>
            <person name="Wu L."/>
            <person name="Ma J."/>
        </authorList>
    </citation>
    <scope>NUCLEOTIDE SEQUENCE [LARGE SCALE GENOMIC DNA]</scope>
    <source>
        <strain evidence="2 3">JCM 16009</strain>
    </source>
</reference>
<gene>
    <name evidence="2" type="ORF">GCM10009836_51910</name>
</gene>
<dbReference type="EMBL" id="BAAAQK010000019">
    <property type="protein sequence ID" value="GAA1865197.1"/>
    <property type="molecule type" value="Genomic_DNA"/>
</dbReference>
<dbReference type="SUPFAM" id="SSF159888">
    <property type="entry name" value="YdhG-like"/>
    <property type="match status" value="1"/>
</dbReference>
<dbReference type="RefSeq" id="WP_344422345.1">
    <property type="nucleotide sequence ID" value="NZ_BAAAQK010000019.1"/>
</dbReference>
<accession>A0ABN2NHZ1</accession>